<dbReference type="EnsemblPlants" id="TuG1812U0000147600.01.T03">
    <property type="protein sequence ID" value="TuG1812U0000147600.01.T03"/>
    <property type="gene ID" value="TuG1812U0000147600.01"/>
</dbReference>
<evidence type="ECO:0000256" key="1">
    <source>
        <dbReference type="SAM" id="MobiDB-lite"/>
    </source>
</evidence>
<dbReference type="EnsemblPlants" id="TuG1812U0000147900.01.T05">
    <property type="protein sequence ID" value="TuG1812U0000147900.01.T05"/>
    <property type="gene ID" value="TuG1812U0000147900.01"/>
</dbReference>
<dbReference type="Gramene" id="TuG1812G0500000330.01.T03">
    <property type="protein sequence ID" value="TuG1812G0500000330.01.T03"/>
    <property type="gene ID" value="TuG1812G0500000330.01"/>
</dbReference>
<dbReference type="EnsemblPlants" id="TuG1812G0500000330.01.T03">
    <property type="protein sequence ID" value="TuG1812G0500000330.01.T03"/>
    <property type="gene ID" value="TuG1812G0500000330.01"/>
</dbReference>
<reference evidence="3" key="1">
    <citation type="journal article" date="2013" name="Nature">
        <title>Draft genome of the wheat A-genome progenitor Triticum urartu.</title>
        <authorList>
            <person name="Ling H.Q."/>
            <person name="Zhao S."/>
            <person name="Liu D."/>
            <person name="Wang J."/>
            <person name="Sun H."/>
            <person name="Zhang C."/>
            <person name="Fan H."/>
            <person name="Li D."/>
            <person name="Dong L."/>
            <person name="Tao Y."/>
            <person name="Gao C."/>
            <person name="Wu H."/>
            <person name="Li Y."/>
            <person name="Cui Y."/>
            <person name="Guo X."/>
            <person name="Zheng S."/>
            <person name="Wang B."/>
            <person name="Yu K."/>
            <person name="Liang Q."/>
            <person name="Yang W."/>
            <person name="Lou X."/>
            <person name="Chen J."/>
            <person name="Feng M."/>
            <person name="Jian J."/>
            <person name="Zhang X."/>
            <person name="Luo G."/>
            <person name="Jiang Y."/>
            <person name="Liu J."/>
            <person name="Wang Z."/>
            <person name="Sha Y."/>
            <person name="Zhang B."/>
            <person name="Wu H."/>
            <person name="Tang D."/>
            <person name="Shen Q."/>
            <person name="Xue P."/>
            <person name="Zou S."/>
            <person name="Wang X."/>
            <person name="Liu X."/>
            <person name="Wang F."/>
            <person name="Yang Y."/>
            <person name="An X."/>
            <person name="Dong Z."/>
            <person name="Zhang K."/>
            <person name="Zhang X."/>
            <person name="Luo M.C."/>
            <person name="Dvorak J."/>
            <person name="Tong Y."/>
            <person name="Wang J."/>
            <person name="Yang H."/>
            <person name="Li Z."/>
            <person name="Wang D."/>
            <person name="Zhang A."/>
            <person name="Wang J."/>
        </authorList>
    </citation>
    <scope>NUCLEOTIDE SEQUENCE</scope>
    <source>
        <strain evidence="3">cv. G1812</strain>
    </source>
</reference>
<dbReference type="Gramene" id="TuG1812U0000147600.01.T05">
    <property type="protein sequence ID" value="TuG1812U0000147600.01.T05"/>
    <property type="gene ID" value="TuG1812U0000147600.01"/>
</dbReference>
<dbReference type="Gramene" id="TuG1812U0000147900.01.T04">
    <property type="protein sequence ID" value="TuG1812U0000147900.01.T04"/>
    <property type="gene ID" value="TuG1812U0000147900.01"/>
</dbReference>
<sequence length="148" mass="16066">LSQGKQVIQSPTRTRPTSHDRPANPSRLDLRLRFSNGRRLCGSTALLDTPPARWPVLHRTTGSPAAGRTMQGHVVGRPGRQKLTPASLLCSKSRSRPHSQLPPSKDELFHVVALTGFSPSLRLLLGVTLHECTGSILGPASGQEERSR</sequence>
<dbReference type="Proteomes" id="UP000015106">
    <property type="component" value="Chromosome 5"/>
</dbReference>
<dbReference type="EnsemblPlants" id="TuG1812G0500000330.01.T04">
    <property type="protein sequence ID" value="TuG1812G0500000330.01.T04"/>
    <property type="gene ID" value="TuG1812G0500000330.01"/>
</dbReference>
<reference evidence="2" key="3">
    <citation type="submission" date="2022-06" db="UniProtKB">
        <authorList>
            <consortium name="EnsemblPlants"/>
        </authorList>
    </citation>
    <scope>IDENTIFICATION</scope>
</reference>
<dbReference type="Gramene" id="TuG1812U0000147600.01.T03">
    <property type="protein sequence ID" value="TuG1812U0000147600.01.T03"/>
    <property type="gene ID" value="TuG1812U0000147600.01"/>
</dbReference>
<proteinExistence type="predicted"/>
<evidence type="ECO:0000313" key="3">
    <source>
        <dbReference type="Proteomes" id="UP000015106"/>
    </source>
</evidence>
<dbReference type="EnsemblPlants" id="TuG1812U0000147900.01.T02">
    <property type="protein sequence ID" value="TuG1812U0000147900.01.T02"/>
    <property type="gene ID" value="TuG1812U0000147900.01"/>
</dbReference>
<name>A0A8R7RF19_TRIUA</name>
<accession>A0A8R7RF19</accession>
<dbReference type="Gramene" id="TuG1812U0000147900.01.T05">
    <property type="protein sequence ID" value="TuG1812U0000147900.01.T05"/>
    <property type="gene ID" value="TuG1812U0000147900.01"/>
</dbReference>
<dbReference type="Gramene" id="TuG1812U0000147900.01.T01">
    <property type="protein sequence ID" value="TuG1812U0000147900.01.T01"/>
    <property type="gene ID" value="TuG1812U0000147900.01"/>
</dbReference>
<dbReference type="Gramene" id="TuG1812U0000147900.01.T03">
    <property type="protein sequence ID" value="TuG1812U0000147900.01.T03"/>
    <property type="gene ID" value="TuG1812U0000147900.01"/>
</dbReference>
<dbReference type="Gramene" id="TuG1812U0000147900.01.T02">
    <property type="protein sequence ID" value="TuG1812U0000147900.01.T02"/>
    <property type="gene ID" value="TuG1812U0000147900.01"/>
</dbReference>
<feature type="compositionally biased region" description="Basic and acidic residues" evidence="1">
    <location>
        <begin position="17"/>
        <end position="26"/>
    </location>
</feature>
<dbReference type="EnsemblPlants" id="TuG1812G0500000330.01.T02">
    <property type="protein sequence ID" value="TuG1812G0500000330.01.T02"/>
    <property type="gene ID" value="TuG1812G0500000330.01"/>
</dbReference>
<dbReference type="EnsemblPlants" id="TuG1812U0000147900.01.T04">
    <property type="protein sequence ID" value="TuG1812U0000147900.01.T04"/>
    <property type="gene ID" value="TuG1812U0000147900.01"/>
</dbReference>
<dbReference type="EnsemblPlants" id="TuG1812U0000147900.01.T01">
    <property type="protein sequence ID" value="TuG1812U0000147900.01.T01"/>
    <property type="gene ID" value="TuG1812U0000147900.01"/>
</dbReference>
<feature type="region of interest" description="Disordered" evidence="1">
    <location>
        <begin position="61"/>
        <end position="80"/>
    </location>
</feature>
<dbReference type="Gramene" id="TuG1812G0500000330.01.T05">
    <property type="protein sequence ID" value="TuG1812G0500000330.01.T05"/>
    <property type="gene ID" value="TuG1812G0500000330.01"/>
</dbReference>
<dbReference type="EnsemblPlants" id="TuG1812U0000147600.01.T04">
    <property type="protein sequence ID" value="TuG1812U0000147600.01.T04"/>
    <property type="gene ID" value="TuG1812U0000147600.01"/>
</dbReference>
<dbReference type="EnsemblPlants" id="TuG1812U0000147900.01.T03">
    <property type="protein sequence ID" value="TuG1812U0000147900.01.T03"/>
    <property type="gene ID" value="TuG1812U0000147900.01"/>
</dbReference>
<feature type="region of interest" description="Disordered" evidence="1">
    <location>
        <begin position="1"/>
        <end position="26"/>
    </location>
</feature>
<dbReference type="Gramene" id="TuG1812U0000147600.01.T02">
    <property type="protein sequence ID" value="TuG1812U0000147600.01.T02"/>
    <property type="gene ID" value="TuG1812U0000147600.01"/>
</dbReference>
<organism evidence="2 3">
    <name type="scientific">Triticum urartu</name>
    <name type="common">Red wild einkorn</name>
    <name type="synonym">Crithodium urartu</name>
    <dbReference type="NCBI Taxonomy" id="4572"/>
    <lineage>
        <taxon>Eukaryota</taxon>
        <taxon>Viridiplantae</taxon>
        <taxon>Streptophyta</taxon>
        <taxon>Embryophyta</taxon>
        <taxon>Tracheophyta</taxon>
        <taxon>Spermatophyta</taxon>
        <taxon>Magnoliopsida</taxon>
        <taxon>Liliopsida</taxon>
        <taxon>Poales</taxon>
        <taxon>Poaceae</taxon>
        <taxon>BOP clade</taxon>
        <taxon>Pooideae</taxon>
        <taxon>Triticodae</taxon>
        <taxon>Triticeae</taxon>
        <taxon>Triticinae</taxon>
        <taxon>Triticum</taxon>
    </lineage>
</organism>
<dbReference type="Gramene" id="TuG1812U0000147600.01.T04">
    <property type="protein sequence ID" value="TuG1812U0000147600.01.T04"/>
    <property type="gene ID" value="TuG1812U0000147600.01"/>
</dbReference>
<dbReference type="Gramene" id="TuG1812G0500000330.01.T02">
    <property type="protein sequence ID" value="TuG1812G0500000330.01.T02"/>
    <property type="gene ID" value="TuG1812G0500000330.01"/>
</dbReference>
<dbReference type="EnsemblPlants" id="TuG1812U0000147600.01.T01">
    <property type="protein sequence ID" value="TuG1812U0000147600.01.T01"/>
    <property type="gene ID" value="TuG1812U0000147600.01"/>
</dbReference>
<dbReference type="EnsemblPlants" id="TuG1812G0500000330.01.T01">
    <property type="protein sequence ID" value="TuG1812G0500000330.01.T01"/>
    <property type="gene ID" value="TuG1812G0500000330.01"/>
</dbReference>
<keyword evidence="3" id="KW-1185">Reference proteome</keyword>
<dbReference type="AlphaFoldDB" id="A0A8R7RF19"/>
<evidence type="ECO:0000313" key="2">
    <source>
        <dbReference type="EnsemblPlants" id="TuG1812U0000147600.01.T01"/>
    </source>
</evidence>
<dbReference type="EnsemblPlants" id="TuG1812U0000147600.01.T02">
    <property type="protein sequence ID" value="TuG1812U0000147600.01.T02"/>
    <property type="gene ID" value="TuG1812U0000147600.01"/>
</dbReference>
<feature type="compositionally biased region" description="Polar residues" evidence="1">
    <location>
        <begin position="1"/>
        <end position="15"/>
    </location>
</feature>
<reference evidence="2" key="2">
    <citation type="submission" date="2018-03" db="EMBL/GenBank/DDBJ databases">
        <title>The Triticum urartu genome reveals the dynamic nature of wheat genome evolution.</title>
        <authorList>
            <person name="Ling H."/>
            <person name="Ma B."/>
            <person name="Shi X."/>
            <person name="Liu H."/>
            <person name="Dong L."/>
            <person name="Sun H."/>
            <person name="Cao Y."/>
            <person name="Gao Q."/>
            <person name="Zheng S."/>
            <person name="Li Y."/>
            <person name="Yu Y."/>
            <person name="Du H."/>
            <person name="Qi M."/>
            <person name="Li Y."/>
            <person name="Yu H."/>
            <person name="Cui Y."/>
            <person name="Wang N."/>
            <person name="Chen C."/>
            <person name="Wu H."/>
            <person name="Zhao Y."/>
            <person name="Zhang J."/>
            <person name="Li Y."/>
            <person name="Zhou W."/>
            <person name="Zhang B."/>
            <person name="Hu W."/>
            <person name="Eijk M."/>
            <person name="Tang J."/>
            <person name="Witsenboer H."/>
            <person name="Zhao S."/>
            <person name="Li Z."/>
            <person name="Zhang A."/>
            <person name="Wang D."/>
            <person name="Liang C."/>
        </authorList>
    </citation>
    <scope>NUCLEOTIDE SEQUENCE [LARGE SCALE GENOMIC DNA]</scope>
    <source>
        <strain evidence="2">cv. G1812</strain>
    </source>
</reference>
<dbReference type="Gramene" id="TuG1812U0000147600.01.T01">
    <property type="protein sequence ID" value="TuG1812U0000147600.01.T01"/>
    <property type="gene ID" value="TuG1812U0000147600.01"/>
</dbReference>
<protein>
    <submittedName>
        <fullName evidence="2">Uncharacterized protein</fullName>
    </submittedName>
</protein>
<dbReference type="Gramene" id="TuG1812G0500000330.01.T04">
    <property type="protein sequence ID" value="TuG1812G0500000330.01.T04"/>
    <property type="gene ID" value="TuG1812G0500000330.01"/>
</dbReference>
<dbReference type="EnsemblPlants" id="TuG1812U0000147600.01.T05">
    <property type="protein sequence ID" value="TuG1812U0000147600.01.T05"/>
    <property type="gene ID" value="TuG1812U0000147600.01"/>
</dbReference>
<dbReference type="Gramene" id="TuG1812G0500000330.01.T01">
    <property type="protein sequence ID" value="TuG1812G0500000330.01.T01"/>
    <property type="gene ID" value="TuG1812G0500000330.01"/>
</dbReference>
<dbReference type="EnsemblPlants" id="TuG1812G0500000330.01.T05">
    <property type="protein sequence ID" value="TuG1812G0500000330.01.T05"/>
    <property type="gene ID" value="TuG1812G0500000330.01"/>
</dbReference>